<dbReference type="GO" id="GO:0007165">
    <property type="term" value="P:signal transduction"/>
    <property type="evidence" value="ECO:0007669"/>
    <property type="project" value="UniProtKB-KW"/>
</dbReference>
<dbReference type="GO" id="GO:0016020">
    <property type="term" value="C:membrane"/>
    <property type="evidence" value="ECO:0007669"/>
    <property type="project" value="InterPro"/>
</dbReference>
<dbReference type="InterPro" id="IPR003660">
    <property type="entry name" value="HAMP_dom"/>
</dbReference>
<evidence type="ECO:0000259" key="10">
    <source>
        <dbReference type="PROSITE" id="PS50885"/>
    </source>
</evidence>
<dbReference type="Gene3D" id="1.10.287.950">
    <property type="entry name" value="Methyl-accepting chemotaxis protein"/>
    <property type="match status" value="1"/>
</dbReference>
<dbReference type="PROSITE" id="PS50111">
    <property type="entry name" value="CHEMOTAXIS_TRANSDUC_2"/>
    <property type="match status" value="1"/>
</dbReference>
<evidence type="ECO:0000259" key="11">
    <source>
        <dbReference type="PROSITE" id="PS51007"/>
    </source>
</evidence>
<name>A0A7K3NGC4_9BACT</name>
<comment type="similarity">
    <text evidence="4">Belongs to the methyl-accepting chemotaxis (MCP) protein family.</text>
</comment>
<accession>A0A7K3NGC4</accession>
<evidence type="ECO:0000313" key="12">
    <source>
        <dbReference type="EMBL" id="NDY55236.1"/>
    </source>
</evidence>
<dbReference type="InterPro" id="IPR004090">
    <property type="entry name" value="Chemotax_Me-accpt_rcpt"/>
</dbReference>
<dbReference type="GO" id="GO:0009055">
    <property type="term" value="F:electron transfer activity"/>
    <property type="evidence" value="ECO:0007669"/>
    <property type="project" value="InterPro"/>
</dbReference>
<evidence type="ECO:0000256" key="4">
    <source>
        <dbReference type="ARBA" id="ARBA00029447"/>
    </source>
</evidence>
<keyword evidence="13" id="KW-1185">Reference proteome</keyword>
<feature type="domain" description="HAMP" evidence="10">
    <location>
        <begin position="239"/>
        <end position="304"/>
    </location>
</feature>
<keyword evidence="3 5" id="KW-0807">Transducer</keyword>
<keyword evidence="8" id="KW-0472">Membrane</keyword>
<evidence type="ECO:0000313" key="13">
    <source>
        <dbReference type="Proteomes" id="UP000469724"/>
    </source>
</evidence>
<dbReference type="SMART" id="SM00283">
    <property type="entry name" value="MA"/>
    <property type="match status" value="1"/>
</dbReference>
<proteinExistence type="inferred from homology"/>
<evidence type="ECO:0000256" key="2">
    <source>
        <dbReference type="ARBA" id="ARBA00023004"/>
    </source>
</evidence>
<dbReference type="PROSITE" id="PS51257">
    <property type="entry name" value="PROKAR_LIPOPROTEIN"/>
    <property type="match status" value="1"/>
</dbReference>
<dbReference type="PANTHER" id="PTHR32089">
    <property type="entry name" value="METHYL-ACCEPTING CHEMOTAXIS PROTEIN MCPB"/>
    <property type="match status" value="1"/>
</dbReference>
<dbReference type="Proteomes" id="UP000469724">
    <property type="component" value="Unassembled WGS sequence"/>
</dbReference>
<reference evidence="12 13" key="1">
    <citation type="submission" date="2020-02" db="EMBL/GenBank/DDBJ databases">
        <title>Comparative genomics of sulfur disproportionating microorganisms.</title>
        <authorList>
            <person name="Ward L.M."/>
            <person name="Bertran E."/>
            <person name="Johnston D.T."/>
        </authorList>
    </citation>
    <scope>NUCLEOTIDE SEQUENCE [LARGE SCALE GENOMIC DNA]</scope>
    <source>
        <strain evidence="12 13">DSM 3696</strain>
    </source>
</reference>
<dbReference type="PROSITE" id="PS50885">
    <property type="entry name" value="HAMP"/>
    <property type="match status" value="1"/>
</dbReference>
<keyword evidence="8" id="KW-0812">Transmembrane</keyword>
<evidence type="ECO:0000256" key="6">
    <source>
        <dbReference type="PROSITE-ProRule" id="PRU00433"/>
    </source>
</evidence>
<protein>
    <submittedName>
        <fullName evidence="12">Methyl-accepting chemotaxis protein</fullName>
    </submittedName>
</protein>
<keyword evidence="6" id="KW-0349">Heme</keyword>
<dbReference type="PROSITE" id="PS51007">
    <property type="entry name" value="CYTC"/>
    <property type="match status" value="1"/>
</dbReference>
<dbReference type="GO" id="GO:0046872">
    <property type="term" value="F:metal ion binding"/>
    <property type="evidence" value="ECO:0007669"/>
    <property type="project" value="UniProtKB-KW"/>
</dbReference>
<evidence type="ECO:0000259" key="9">
    <source>
        <dbReference type="PROSITE" id="PS50111"/>
    </source>
</evidence>
<organism evidence="12 13">
    <name type="scientific">Desulfolutivibrio sulfodismutans</name>
    <dbReference type="NCBI Taxonomy" id="63561"/>
    <lineage>
        <taxon>Bacteria</taxon>
        <taxon>Pseudomonadati</taxon>
        <taxon>Thermodesulfobacteriota</taxon>
        <taxon>Desulfovibrionia</taxon>
        <taxon>Desulfovibrionales</taxon>
        <taxon>Desulfovibrionaceae</taxon>
        <taxon>Desulfolutivibrio</taxon>
    </lineage>
</organism>
<feature type="transmembrane region" description="Helical" evidence="8">
    <location>
        <begin position="7"/>
        <end position="30"/>
    </location>
</feature>
<dbReference type="GO" id="GO:0004888">
    <property type="term" value="F:transmembrane signaling receptor activity"/>
    <property type="evidence" value="ECO:0007669"/>
    <property type="project" value="InterPro"/>
</dbReference>
<evidence type="ECO:0000256" key="1">
    <source>
        <dbReference type="ARBA" id="ARBA00022723"/>
    </source>
</evidence>
<feature type="domain" description="Methyl-accepting transducer" evidence="9">
    <location>
        <begin position="309"/>
        <end position="545"/>
    </location>
</feature>
<dbReference type="PRINTS" id="PR00260">
    <property type="entry name" value="CHEMTRNSDUCR"/>
</dbReference>
<keyword evidence="8" id="KW-1133">Transmembrane helix</keyword>
<dbReference type="SUPFAM" id="SSF58104">
    <property type="entry name" value="Methyl-accepting chemotaxis protein (MCP) signaling domain"/>
    <property type="match status" value="1"/>
</dbReference>
<evidence type="ECO:0000256" key="7">
    <source>
        <dbReference type="SAM" id="Coils"/>
    </source>
</evidence>
<keyword evidence="1 6" id="KW-0479">Metal-binding</keyword>
<dbReference type="PANTHER" id="PTHR32089:SF120">
    <property type="entry name" value="METHYL-ACCEPTING CHEMOTAXIS PROTEIN TLPQ"/>
    <property type="match status" value="1"/>
</dbReference>
<comment type="caution">
    <text evidence="12">The sequence shown here is derived from an EMBL/GenBank/DDBJ whole genome shotgun (WGS) entry which is preliminary data.</text>
</comment>
<dbReference type="InterPro" id="IPR004089">
    <property type="entry name" value="MCPsignal_dom"/>
</dbReference>
<dbReference type="InterPro" id="IPR009056">
    <property type="entry name" value="Cyt_c-like_dom"/>
</dbReference>
<feature type="coiled-coil region" evidence="7">
    <location>
        <begin position="541"/>
        <end position="575"/>
    </location>
</feature>
<dbReference type="InterPro" id="IPR021796">
    <property type="entry name" value="Tll0287-like_dom"/>
</dbReference>
<dbReference type="Pfam" id="PF00015">
    <property type="entry name" value="MCPsignal"/>
    <property type="match status" value="1"/>
</dbReference>
<dbReference type="AlphaFoldDB" id="A0A7K3NGC4"/>
<dbReference type="RefSeq" id="WP_163300291.1">
    <property type="nucleotide sequence ID" value="NZ_JAAGRQ010000002.1"/>
</dbReference>
<dbReference type="GO" id="GO:0020037">
    <property type="term" value="F:heme binding"/>
    <property type="evidence" value="ECO:0007669"/>
    <property type="project" value="InterPro"/>
</dbReference>
<keyword evidence="7" id="KW-0175">Coiled coil</keyword>
<keyword evidence="2 6" id="KW-0408">Iron</keyword>
<evidence type="ECO:0000256" key="3">
    <source>
        <dbReference type="ARBA" id="ARBA00023224"/>
    </source>
</evidence>
<sequence>MSIQKKIILGISVLFVVATAACVLVSTWFFRETIMGQFEEKAEMMLYSMKAVRAHMGSVIRPEANKFIREDDFIAELQSTSFTAKGVFRKIDEKRRHGFNFKTASIKPRNPANAATPLDAEIIATLEDMNAKGLDPIWKGVREIDGVKNFIVAAGEVNKPECERCHSVPEAAPRGLREKYPPAEDRSYGRVTGRIESAEIVEVPIDSMAEDVRTMDAAIVSSAGLALVMVLGVVALALRHLFRPLAHLTGVAAKIADGDIRAAAADLACTGSQCGREDAKEADVTHRLTQAFRKMAASLNSLIGLVQQSGIQVTTSSTEIAASARQIEAAAAEQVASTTQVAETSRQIAATSHGILASMGEVSRAVADAAGMAGDSRRGLALMEESMRKLVDSTAFVSSKLAVISDKANTIGAVVTAINKVADQTNLLSLNAAIEAEKAGEYGRGFSVVAREIRRLADQTAAAALDIEGMVGQMQSAVSVEVMEMDKFSEEVRRGVAEVAEVGKSLGLIIDRVGELEPSFATVKAGMLGQSEDAGRISEAMAQLTEAAVQTRDSLQEFNRAAGQLNEAVRGLQDEVRRFRVG</sequence>
<evidence type="ECO:0000256" key="8">
    <source>
        <dbReference type="SAM" id="Phobius"/>
    </source>
</evidence>
<dbReference type="Pfam" id="PF11845">
    <property type="entry name" value="Tll0287-like"/>
    <property type="match status" value="1"/>
</dbReference>
<dbReference type="EMBL" id="JAAGRQ010000002">
    <property type="protein sequence ID" value="NDY55236.1"/>
    <property type="molecule type" value="Genomic_DNA"/>
</dbReference>
<feature type="domain" description="Cytochrome c" evidence="11">
    <location>
        <begin position="141"/>
        <end position="271"/>
    </location>
</feature>
<gene>
    <name evidence="12" type="ORF">G3N56_00560</name>
</gene>
<dbReference type="GO" id="GO:0006935">
    <property type="term" value="P:chemotaxis"/>
    <property type="evidence" value="ECO:0007669"/>
    <property type="project" value="InterPro"/>
</dbReference>
<evidence type="ECO:0000256" key="5">
    <source>
        <dbReference type="PROSITE-ProRule" id="PRU00284"/>
    </source>
</evidence>